<evidence type="ECO:0000256" key="2">
    <source>
        <dbReference type="ARBA" id="ARBA00023121"/>
    </source>
</evidence>
<evidence type="ECO:0000256" key="1">
    <source>
        <dbReference type="ARBA" id="ARBA00022448"/>
    </source>
</evidence>
<dbReference type="Gene3D" id="1.10.110.10">
    <property type="entry name" value="Plant lipid-transfer and hydrophobic proteins"/>
    <property type="match status" value="1"/>
</dbReference>
<accession>A0A7J0DLW5</accession>
<dbReference type="Pfam" id="PF00234">
    <property type="entry name" value="Tryp_alpha_amyl"/>
    <property type="match status" value="1"/>
</dbReference>
<evidence type="ECO:0000313" key="5">
    <source>
        <dbReference type="EMBL" id="GFS36877.1"/>
    </source>
</evidence>
<keyword evidence="6" id="KW-1185">Reference proteome</keyword>
<dbReference type="GO" id="GO:0008289">
    <property type="term" value="F:lipid binding"/>
    <property type="evidence" value="ECO:0007669"/>
    <property type="project" value="UniProtKB-KW"/>
</dbReference>
<evidence type="ECO:0000259" key="4">
    <source>
        <dbReference type="SMART" id="SM00499"/>
    </source>
</evidence>
<sequence length="99" mass="10477">MKKVSCSVALMTVAVAVVVVLLGQVGLTEAVECNPTELSSCLPAITLPQPPSKICCDKLKEQEPCLCQYLKDPSLGKYVNNPNTKKVATTCGVPLPTNC</sequence>
<dbReference type="SMART" id="SM00499">
    <property type="entry name" value="AAI"/>
    <property type="match status" value="1"/>
</dbReference>
<dbReference type="InterPro" id="IPR033872">
    <property type="entry name" value="nsLTP2"/>
</dbReference>
<feature type="signal peptide" evidence="3">
    <location>
        <begin position="1"/>
        <end position="30"/>
    </location>
</feature>
<dbReference type="GO" id="GO:0006869">
    <property type="term" value="P:lipid transport"/>
    <property type="evidence" value="ECO:0007669"/>
    <property type="project" value="InterPro"/>
</dbReference>
<dbReference type="PANTHER" id="PTHR33214:SF69">
    <property type="entry name" value="BIFUNCTIONAL INHIBITOR_LIPID-TRANSFER PROTEIN_SEED STORAGE 2S ALBUMIN SUPERFAMILY PROTEIN"/>
    <property type="match status" value="1"/>
</dbReference>
<dbReference type="CDD" id="cd01959">
    <property type="entry name" value="nsLTP2"/>
    <property type="match status" value="1"/>
</dbReference>
<feature type="chain" id="PRO_5029497039" description="Bifunctional inhibitor/plant lipid transfer protein/seed storage helical domain-containing protein" evidence="3">
    <location>
        <begin position="31"/>
        <end position="99"/>
    </location>
</feature>
<dbReference type="OrthoDB" id="665742at2759"/>
<dbReference type="InterPro" id="IPR036312">
    <property type="entry name" value="Bifun_inhib/LTP/seed_sf"/>
</dbReference>
<dbReference type="AlphaFoldDB" id="A0A7J0DLW5"/>
<organism evidence="5 6">
    <name type="scientific">Actinidia rufa</name>
    <dbReference type="NCBI Taxonomy" id="165716"/>
    <lineage>
        <taxon>Eukaryota</taxon>
        <taxon>Viridiplantae</taxon>
        <taxon>Streptophyta</taxon>
        <taxon>Embryophyta</taxon>
        <taxon>Tracheophyta</taxon>
        <taxon>Spermatophyta</taxon>
        <taxon>Magnoliopsida</taxon>
        <taxon>eudicotyledons</taxon>
        <taxon>Gunneridae</taxon>
        <taxon>Pentapetalae</taxon>
        <taxon>asterids</taxon>
        <taxon>Ericales</taxon>
        <taxon>Actinidiaceae</taxon>
        <taxon>Actinidia</taxon>
    </lineage>
</organism>
<protein>
    <recommendedName>
        <fullName evidence="4">Bifunctional inhibitor/plant lipid transfer protein/seed storage helical domain-containing protein</fullName>
    </recommendedName>
</protein>
<evidence type="ECO:0000313" key="6">
    <source>
        <dbReference type="Proteomes" id="UP000585474"/>
    </source>
</evidence>
<reference evidence="6" key="1">
    <citation type="submission" date="2019-07" db="EMBL/GenBank/DDBJ databases">
        <title>De Novo Assembly of kiwifruit Actinidia rufa.</title>
        <authorList>
            <person name="Sugita-Konishi S."/>
            <person name="Sato K."/>
            <person name="Mori E."/>
            <person name="Abe Y."/>
            <person name="Kisaki G."/>
            <person name="Hamano K."/>
            <person name="Suezawa K."/>
            <person name="Otani M."/>
            <person name="Fukuda T."/>
            <person name="Manabe T."/>
            <person name="Gomi K."/>
            <person name="Tabuchi M."/>
            <person name="Akimitsu K."/>
            <person name="Kataoka I."/>
        </authorList>
    </citation>
    <scope>NUCLEOTIDE SEQUENCE [LARGE SCALE GENOMIC DNA]</scope>
    <source>
        <strain evidence="6">cv. Fuchu</strain>
    </source>
</reference>
<evidence type="ECO:0000256" key="3">
    <source>
        <dbReference type="SAM" id="SignalP"/>
    </source>
</evidence>
<name>A0A7J0DLW5_9ERIC</name>
<dbReference type="Proteomes" id="UP000585474">
    <property type="component" value="Unassembled WGS sequence"/>
</dbReference>
<keyword evidence="2" id="KW-0446">Lipid-binding</keyword>
<dbReference type="InterPro" id="IPR016140">
    <property type="entry name" value="Bifunc_inhib/LTP/seed_store"/>
</dbReference>
<proteinExistence type="predicted"/>
<comment type="caution">
    <text evidence="5">The sequence shown here is derived from an EMBL/GenBank/DDBJ whole genome shotgun (WGS) entry which is preliminary data.</text>
</comment>
<feature type="domain" description="Bifunctional inhibitor/plant lipid transfer protein/seed storage helical" evidence="4">
    <location>
        <begin position="33"/>
        <end position="99"/>
    </location>
</feature>
<keyword evidence="3" id="KW-0732">Signal</keyword>
<dbReference type="PANTHER" id="PTHR33214">
    <property type="entry name" value="BIFUNCTIONAL INHIBITOR/LIPID-TRANSFER PROTEIN/SEED STORAGE 2S ALBUMIN SUPERFAMILY PROTEIN"/>
    <property type="match status" value="1"/>
</dbReference>
<keyword evidence="1" id="KW-0813">Transport</keyword>
<gene>
    <name evidence="5" type="ORF">Acr_00g0048450</name>
</gene>
<dbReference type="EMBL" id="BJWL01000267">
    <property type="protein sequence ID" value="GFS36877.1"/>
    <property type="molecule type" value="Genomic_DNA"/>
</dbReference>
<dbReference type="SUPFAM" id="SSF47699">
    <property type="entry name" value="Bifunctional inhibitor/lipid-transfer protein/seed storage 2S albumin"/>
    <property type="match status" value="1"/>
</dbReference>